<organism evidence="1 2">
    <name type="scientific">Panagrolaimus sp. JU765</name>
    <dbReference type="NCBI Taxonomy" id="591449"/>
    <lineage>
        <taxon>Eukaryota</taxon>
        <taxon>Metazoa</taxon>
        <taxon>Ecdysozoa</taxon>
        <taxon>Nematoda</taxon>
        <taxon>Chromadorea</taxon>
        <taxon>Rhabditida</taxon>
        <taxon>Tylenchina</taxon>
        <taxon>Panagrolaimomorpha</taxon>
        <taxon>Panagrolaimoidea</taxon>
        <taxon>Panagrolaimidae</taxon>
        <taxon>Panagrolaimus</taxon>
    </lineage>
</organism>
<accession>A0AC34RFX4</accession>
<evidence type="ECO:0000313" key="2">
    <source>
        <dbReference type="WBParaSite" id="JU765_v2.g6571.t1"/>
    </source>
</evidence>
<evidence type="ECO:0000313" key="1">
    <source>
        <dbReference type="Proteomes" id="UP000887576"/>
    </source>
</evidence>
<dbReference type="Proteomes" id="UP000887576">
    <property type="component" value="Unplaced"/>
</dbReference>
<name>A0AC34RFX4_9BILA</name>
<reference evidence="2" key="1">
    <citation type="submission" date="2022-11" db="UniProtKB">
        <authorList>
            <consortium name="WormBaseParasite"/>
        </authorList>
    </citation>
    <scope>IDENTIFICATION</scope>
</reference>
<dbReference type="WBParaSite" id="JU765_v2.g6571.t1">
    <property type="protein sequence ID" value="JU765_v2.g6571.t1"/>
    <property type="gene ID" value="JU765_v2.g6571"/>
</dbReference>
<proteinExistence type="predicted"/>
<protein>
    <submittedName>
        <fullName evidence="2">Glycosyltransferase family 92 protein</fullName>
    </submittedName>
</protein>
<sequence length="459" mass="52981">MRFFDKFTGNLPQIYRVPYGDKIFRFEDNTVVILFNGQKSLNQENDVVCVSENETHRLQAVTKPQFAYNPTRECKFGSFIIICNVVPTLKTFYLTKNIGNKQLAKIRVRTPHLARSPVVVCFSPLFYFENWRLLLTSLEIYKYYGANLQVVYVQSMLSSLFALLQVYEKNKDVAIESWQSHDLTKDLISKIGYDPNLELDWRNQAASHTDCLLKYKEAADFIIINDLDDVLVPKLASTLLAEFNLLSNKFPSAAGFSYYRFNVAIKDDFTVDSFSFSKLLKSAKISKQKENQKYVLKTNKALTAWLHWPGIVLPGYEMFIVPEKNFMLHLRNWTKDISTNNKDMNPTQLEKFISSNDQVMIENDFQNRIASTLEFKNLPTLEIYSKLIVKCYDEIFYSKKRQPNKCPGPNLCSFKSQPGIHCTAAKKALTTRYVTKKLRITTAAEDASFITYKNGCSMK</sequence>